<comment type="caution">
    <text evidence="1">The sequence shown here is derived from an EMBL/GenBank/DDBJ whole genome shotgun (WGS) entry which is preliminary data.</text>
</comment>
<gene>
    <name evidence="1" type="ORF">COV10_01555</name>
</gene>
<evidence type="ECO:0000313" key="1">
    <source>
        <dbReference type="EMBL" id="PIR45044.1"/>
    </source>
</evidence>
<dbReference type="AlphaFoldDB" id="A0A2H0RG92"/>
<reference evidence="1 2" key="1">
    <citation type="submission" date="2017-09" db="EMBL/GenBank/DDBJ databases">
        <title>Depth-based differentiation of microbial function through sediment-hosted aquifers and enrichment of novel symbionts in the deep terrestrial subsurface.</title>
        <authorList>
            <person name="Probst A.J."/>
            <person name="Ladd B."/>
            <person name="Jarett J.K."/>
            <person name="Geller-Mcgrath D.E."/>
            <person name="Sieber C.M."/>
            <person name="Emerson J.B."/>
            <person name="Anantharaman K."/>
            <person name="Thomas B.C."/>
            <person name="Malmstrom R."/>
            <person name="Stieglmeier M."/>
            <person name="Klingl A."/>
            <person name="Woyke T."/>
            <person name="Ryan C.M."/>
            <person name="Banfield J.F."/>
        </authorList>
    </citation>
    <scope>NUCLEOTIDE SEQUENCE [LARGE SCALE GENOMIC DNA]</scope>
    <source>
        <strain evidence="1">CG10_big_fil_rev_8_21_14_0_10_51_16</strain>
    </source>
</reference>
<protein>
    <submittedName>
        <fullName evidence="1">Uncharacterized protein</fullName>
    </submittedName>
</protein>
<dbReference type="Proteomes" id="UP000228767">
    <property type="component" value="Unassembled WGS sequence"/>
</dbReference>
<proteinExistence type="predicted"/>
<evidence type="ECO:0000313" key="2">
    <source>
        <dbReference type="Proteomes" id="UP000228767"/>
    </source>
</evidence>
<organism evidence="1 2">
    <name type="scientific">Candidatus Vogelbacteria bacterium CG10_big_fil_rev_8_21_14_0_10_51_16</name>
    <dbReference type="NCBI Taxonomy" id="1975045"/>
    <lineage>
        <taxon>Bacteria</taxon>
        <taxon>Candidatus Vogeliibacteriota</taxon>
    </lineage>
</organism>
<sequence length="64" mass="7189">MPRWEISNWRFRLVMLHGGEEVKLDGSRGVATHGPAAGAGGESYFAQDEAILHYRDDHITREPP</sequence>
<accession>A0A2H0RG92</accession>
<dbReference type="EMBL" id="PCYI01000008">
    <property type="protein sequence ID" value="PIR45044.1"/>
    <property type="molecule type" value="Genomic_DNA"/>
</dbReference>
<name>A0A2H0RG92_9BACT</name>